<dbReference type="EMBL" id="JAFNLL010000029">
    <property type="protein sequence ID" value="MBO1268850.1"/>
    <property type="molecule type" value="Genomic_DNA"/>
</dbReference>
<feature type="transmembrane region" description="Helical" evidence="1">
    <location>
        <begin position="46"/>
        <end position="69"/>
    </location>
</feature>
<reference evidence="2" key="1">
    <citation type="submission" date="2021-03" db="EMBL/GenBank/DDBJ databases">
        <title>A new species, PO-11, isolated from a karst cave deposit.</title>
        <authorList>
            <person name="Zhaoxiaoyong W."/>
        </authorList>
    </citation>
    <scope>NUCLEOTIDE SEQUENCE</scope>
    <source>
        <strain evidence="2">PO-11</strain>
    </source>
</reference>
<evidence type="ECO:0000256" key="1">
    <source>
        <dbReference type="SAM" id="Phobius"/>
    </source>
</evidence>
<evidence type="ECO:0000313" key="3">
    <source>
        <dbReference type="Proteomes" id="UP000664164"/>
    </source>
</evidence>
<organism evidence="2 3">
    <name type="scientific">Arthrobacter cavernae</name>
    <dbReference type="NCBI Taxonomy" id="2817681"/>
    <lineage>
        <taxon>Bacteria</taxon>
        <taxon>Bacillati</taxon>
        <taxon>Actinomycetota</taxon>
        <taxon>Actinomycetes</taxon>
        <taxon>Micrococcales</taxon>
        <taxon>Micrococcaceae</taxon>
        <taxon>Arthrobacter</taxon>
    </lineage>
</organism>
<sequence>METVKKAVSSEYFPAATVLFAVLLFWTVGLLGGLHMLSLNQPPLAALGWTLFIYASVVLTPVAGFLAALDLRRRWRRNQAASGAGQTAETRSS</sequence>
<keyword evidence="1" id="KW-1133">Transmembrane helix</keyword>
<comment type="caution">
    <text evidence="2">The sequence shown here is derived from an EMBL/GenBank/DDBJ whole genome shotgun (WGS) entry which is preliminary data.</text>
</comment>
<feature type="transmembrane region" description="Helical" evidence="1">
    <location>
        <begin position="12"/>
        <end position="34"/>
    </location>
</feature>
<keyword evidence="1" id="KW-0472">Membrane</keyword>
<protein>
    <submittedName>
        <fullName evidence="2">Uncharacterized protein</fullName>
    </submittedName>
</protein>
<gene>
    <name evidence="2" type="ORF">J1902_12875</name>
</gene>
<evidence type="ECO:0000313" key="2">
    <source>
        <dbReference type="EMBL" id="MBO1268850.1"/>
    </source>
</evidence>
<accession>A0A939HK30</accession>
<dbReference type="AlphaFoldDB" id="A0A939HK30"/>
<proteinExistence type="predicted"/>
<dbReference type="RefSeq" id="WP_207616639.1">
    <property type="nucleotide sequence ID" value="NZ_JAFNLL010000029.1"/>
</dbReference>
<dbReference type="Proteomes" id="UP000664164">
    <property type="component" value="Unassembled WGS sequence"/>
</dbReference>
<keyword evidence="1" id="KW-0812">Transmembrane</keyword>
<name>A0A939HK30_9MICC</name>
<keyword evidence="3" id="KW-1185">Reference proteome</keyword>